<evidence type="ECO:0000313" key="2">
    <source>
        <dbReference type="Proteomes" id="UP000829447"/>
    </source>
</evidence>
<proteinExistence type="predicted"/>
<dbReference type="Proteomes" id="UP000829447">
    <property type="component" value="Linkage Group LG9"/>
</dbReference>
<accession>A0ACC5WRQ0</accession>
<protein>
    <submittedName>
        <fullName evidence="1">Uncharacterized protein</fullName>
    </submittedName>
</protein>
<feature type="non-terminal residue" evidence="1">
    <location>
        <position position="127"/>
    </location>
</feature>
<name>A0ACC5WRQ0_PANGG</name>
<keyword evidence="2" id="KW-1185">Reference proteome</keyword>
<dbReference type="EMBL" id="CM040462">
    <property type="protein sequence ID" value="MCI4381439.1"/>
    <property type="molecule type" value="Genomic_DNA"/>
</dbReference>
<reference evidence="1 2" key="1">
    <citation type="journal article" date="2022" name="bioRxiv">
        <title>An ancient truncated duplication of the anti-Mullerian hormone receptor type 2 gene is a potential conserved master sex determinant in the Pangasiidae catfish family.</title>
        <authorList>
            <person name="Wen M."/>
            <person name="Pan Q."/>
            <person name="Jouanno E."/>
            <person name="Montfort J."/>
            <person name="Zahm M."/>
            <person name="Cabau C."/>
            <person name="Klopp C."/>
            <person name="Iampietro C."/>
            <person name="Roques C."/>
            <person name="Bouchez O."/>
            <person name="Castinel A."/>
            <person name="Donnadieu C."/>
            <person name="Parrinello H."/>
            <person name="Poncet C."/>
            <person name="Belmonte E."/>
            <person name="Gautier V."/>
            <person name="Avarre J.-C."/>
            <person name="Dugue R."/>
            <person name="Gustiano R."/>
            <person name="Ha T.T.T."/>
            <person name="Campet M."/>
            <person name="Sriphairoj K."/>
            <person name="Ribolli J."/>
            <person name="de Almeida F.L."/>
            <person name="Desvignes T."/>
            <person name="Postlethwait J.H."/>
            <person name="Bucao C.F."/>
            <person name="Robinson-Rechavi M."/>
            <person name="Bobe J."/>
            <person name="Herpin A."/>
            <person name="Guiguen Y."/>
        </authorList>
    </citation>
    <scope>NUCLEOTIDE SEQUENCE [LARGE SCALE GENOMIC DNA]</scope>
    <source>
        <strain evidence="1">YG-Dec2019</strain>
    </source>
</reference>
<organism evidence="1 2">
    <name type="scientific">Pangasianodon gigas</name>
    <name type="common">Mekong giant catfish</name>
    <name type="synonym">Pangasius gigas</name>
    <dbReference type="NCBI Taxonomy" id="30993"/>
    <lineage>
        <taxon>Eukaryota</taxon>
        <taxon>Metazoa</taxon>
        <taxon>Chordata</taxon>
        <taxon>Craniata</taxon>
        <taxon>Vertebrata</taxon>
        <taxon>Euteleostomi</taxon>
        <taxon>Actinopterygii</taxon>
        <taxon>Neopterygii</taxon>
        <taxon>Teleostei</taxon>
        <taxon>Ostariophysi</taxon>
        <taxon>Siluriformes</taxon>
        <taxon>Pangasiidae</taxon>
        <taxon>Pangasianodon</taxon>
    </lineage>
</organism>
<gene>
    <name evidence="1" type="ORF">PGIGA_G00251620</name>
</gene>
<evidence type="ECO:0000313" key="1">
    <source>
        <dbReference type="EMBL" id="MCI4381439.1"/>
    </source>
</evidence>
<comment type="caution">
    <text evidence="1">The sequence shown here is derived from an EMBL/GenBank/DDBJ whole genome shotgun (WGS) entry which is preliminary data.</text>
</comment>
<sequence length="127" mass="14808">MGSVTFLYIYIIWLITSVGAQVISARVGSTAVLPCELSNTSKPTVYIQWRTDFAVVFERTRRNLYQGERYTGRVYVPEKQLLKGNCSLVLKNVWFDDAGVYYSYLFVKRRKRSVTRFIQRVELEVYG</sequence>